<feature type="transmembrane region" description="Helical" evidence="7">
    <location>
        <begin position="326"/>
        <end position="350"/>
    </location>
</feature>
<protein>
    <submittedName>
        <fullName evidence="9">ABC transporter permease subunit</fullName>
    </submittedName>
</protein>
<sequence length="362" mass="40289">MNIILIRVIKPLLKLLLILLSIFLVSNLGFAFDALAHDRVKVTLLPGATGAEVVERNQGTRLISEEPDVIIGFPEEKESEYISLLQNDKQVDLTFRVYTLPRLNVDQYLVALKHCAEMYTSGTFGEISFRNGFVFKTVPITEHLSEMAFRSFSYLIPGLLVGVTSGIALALLAVWKPRIGRVLDISNRLLLSVPDFLMIVLIQYAAIAIDRRMNSTVIVVMQYQDQIPFLIPMLGISVLPGALIYGALRIAFEREWREGYIKTAYSKGLSRSLVISRHMFRNTVEDLLTILPRAVSVAIASMVVAEVMTMIFGIGGYPFAQSVTAVSSLATTCAILAIFTLLTNGLISYLRNRQVVQKRRGS</sequence>
<evidence type="ECO:0000313" key="9">
    <source>
        <dbReference type="EMBL" id="MFD2170586.1"/>
    </source>
</evidence>
<dbReference type="PANTHER" id="PTHR30465:SF0">
    <property type="entry name" value="OLIGOPEPTIDE TRANSPORT SYSTEM PERMEASE PROTEIN APPB"/>
    <property type="match status" value="1"/>
</dbReference>
<keyword evidence="4 7" id="KW-0812">Transmembrane</keyword>
<dbReference type="InterPro" id="IPR000515">
    <property type="entry name" value="MetI-like"/>
</dbReference>
<dbReference type="SUPFAM" id="SSF161098">
    <property type="entry name" value="MetI-like"/>
    <property type="match status" value="1"/>
</dbReference>
<evidence type="ECO:0000256" key="7">
    <source>
        <dbReference type="SAM" id="Phobius"/>
    </source>
</evidence>
<dbReference type="Gene3D" id="1.10.3720.10">
    <property type="entry name" value="MetI-like"/>
    <property type="match status" value="1"/>
</dbReference>
<dbReference type="RefSeq" id="WP_386046637.1">
    <property type="nucleotide sequence ID" value="NZ_JBHUIO010000005.1"/>
</dbReference>
<evidence type="ECO:0000256" key="5">
    <source>
        <dbReference type="ARBA" id="ARBA00022989"/>
    </source>
</evidence>
<feature type="transmembrane region" description="Helical" evidence="7">
    <location>
        <begin position="187"/>
        <end position="209"/>
    </location>
</feature>
<evidence type="ECO:0000256" key="1">
    <source>
        <dbReference type="ARBA" id="ARBA00004651"/>
    </source>
</evidence>
<keyword evidence="10" id="KW-1185">Reference proteome</keyword>
<dbReference type="Pfam" id="PF00528">
    <property type="entry name" value="BPD_transp_1"/>
    <property type="match status" value="1"/>
</dbReference>
<dbReference type="PANTHER" id="PTHR30465">
    <property type="entry name" value="INNER MEMBRANE ABC TRANSPORTER"/>
    <property type="match status" value="1"/>
</dbReference>
<evidence type="ECO:0000256" key="6">
    <source>
        <dbReference type="ARBA" id="ARBA00023136"/>
    </source>
</evidence>
<comment type="subcellular location">
    <subcellularLocation>
        <location evidence="1">Cell membrane</location>
        <topology evidence="1">Multi-pass membrane protein</topology>
    </subcellularLocation>
</comment>
<evidence type="ECO:0000256" key="2">
    <source>
        <dbReference type="ARBA" id="ARBA00022448"/>
    </source>
</evidence>
<evidence type="ECO:0000256" key="4">
    <source>
        <dbReference type="ARBA" id="ARBA00022692"/>
    </source>
</evidence>
<feature type="domain" description="ABC transmembrane type-1" evidence="8">
    <location>
        <begin position="162"/>
        <end position="358"/>
    </location>
</feature>
<gene>
    <name evidence="9" type="ORF">ACFSOY_11295</name>
</gene>
<proteinExistence type="predicted"/>
<dbReference type="EMBL" id="JBHUIO010000005">
    <property type="protein sequence ID" value="MFD2170586.1"/>
    <property type="molecule type" value="Genomic_DNA"/>
</dbReference>
<evidence type="ECO:0000313" key="10">
    <source>
        <dbReference type="Proteomes" id="UP001597343"/>
    </source>
</evidence>
<organism evidence="9 10">
    <name type="scientific">Tumebacillus lipolyticus</name>
    <dbReference type="NCBI Taxonomy" id="1280370"/>
    <lineage>
        <taxon>Bacteria</taxon>
        <taxon>Bacillati</taxon>
        <taxon>Bacillota</taxon>
        <taxon>Bacilli</taxon>
        <taxon>Bacillales</taxon>
        <taxon>Alicyclobacillaceae</taxon>
        <taxon>Tumebacillus</taxon>
    </lineage>
</organism>
<dbReference type="CDD" id="cd06261">
    <property type="entry name" value="TM_PBP2"/>
    <property type="match status" value="1"/>
</dbReference>
<keyword evidence="5 7" id="KW-1133">Transmembrane helix</keyword>
<dbReference type="Proteomes" id="UP001597343">
    <property type="component" value="Unassembled WGS sequence"/>
</dbReference>
<keyword evidence="2" id="KW-0813">Transport</keyword>
<dbReference type="InterPro" id="IPR035906">
    <property type="entry name" value="MetI-like_sf"/>
</dbReference>
<keyword evidence="6 7" id="KW-0472">Membrane</keyword>
<keyword evidence="3" id="KW-1003">Cell membrane</keyword>
<accession>A0ABW4ZYD7</accession>
<feature type="transmembrane region" description="Helical" evidence="7">
    <location>
        <begin position="229"/>
        <end position="252"/>
    </location>
</feature>
<name>A0ABW4ZYD7_9BACL</name>
<feature type="transmembrane region" description="Helical" evidence="7">
    <location>
        <begin position="297"/>
        <end position="320"/>
    </location>
</feature>
<evidence type="ECO:0000259" key="8">
    <source>
        <dbReference type="Pfam" id="PF00528"/>
    </source>
</evidence>
<comment type="caution">
    <text evidence="9">The sequence shown here is derived from an EMBL/GenBank/DDBJ whole genome shotgun (WGS) entry which is preliminary data.</text>
</comment>
<evidence type="ECO:0000256" key="3">
    <source>
        <dbReference type="ARBA" id="ARBA00022475"/>
    </source>
</evidence>
<reference evidence="10" key="1">
    <citation type="journal article" date="2019" name="Int. J. Syst. Evol. Microbiol.">
        <title>The Global Catalogue of Microorganisms (GCM) 10K type strain sequencing project: providing services to taxonomists for standard genome sequencing and annotation.</title>
        <authorList>
            <consortium name="The Broad Institute Genomics Platform"/>
            <consortium name="The Broad Institute Genome Sequencing Center for Infectious Disease"/>
            <person name="Wu L."/>
            <person name="Ma J."/>
        </authorList>
    </citation>
    <scope>NUCLEOTIDE SEQUENCE [LARGE SCALE GENOMIC DNA]</scope>
    <source>
        <strain evidence="10">CGMCC 1.13574</strain>
    </source>
</reference>
<feature type="transmembrane region" description="Helical" evidence="7">
    <location>
        <begin position="154"/>
        <end position="175"/>
    </location>
</feature>